<comment type="caution">
    <text evidence="10">The sequence shown here is derived from an EMBL/GenBank/DDBJ whole genome shotgun (WGS) entry which is preliminary data.</text>
</comment>
<dbReference type="Proteomes" id="UP001295684">
    <property type="component" value="Unassembled WGS sequence"/>
</dbReference>
<feature type="binding site" evidence="8">
    <location>
        <position position="305"/>
    </location>
    <ligand>
        <name>Fe cation</name>
        <dbReference type="ChEBI" id="CHEBI:24875"/>
    </ligand>
</feature>
<dbReference type="InterPro" id="IPR036329">
    <property type="entry name" value="Aro-AA_hydroxylase_C_sf"/>
</dbReference>
<evidence type="ECO:0000256" key="3">
    <source>
        <dbReference type="ARBA" id="ARBA00011995"/>
    </source>
</evidence>
<keyword evidence="5" id="KW-0560">Oxidoreductase</keyword>
<accession>A0AAD1XBS7</accession>
<dbReference type="Pfam" id="PF00351">
    <property type="entry name" value="Biopterin_H"/>
    <property type="match status" value="1"/>
</dbReference>
<keyword evidence="7" id="KW-0503">Monooxygenase</keyword>
<dbReference type="Gene3D" id="1.10.800.10">
    <property type="entry name" value="Aromatic amino acid hydroxylase"/>
    <property type="match status" value="1"/>
</dbReference>
<keyword evidence="4 8" id="KW-0479">Metal-binding</keyword>
<dbReference type="PROSITE" id="PS51410">
    <property type="entry name" value="BH4_AAA_HYDROXYL_2"/>
    <property type="match status" value="1"/>
</dbReference>
<dbReference type="InterPro" id="IPR019774">
    <property type="entry name" value="Aromatic-AA_hydroxylase_C"/>
</dbReference>
<gene>
    <name evidence="10" type="ORF">ECRASSUSDP1_LOCUS9778</name>
</gene>
<evidence type="ECO:0000256" key="2">
    <source>
        <dbReference type="ARBA" id="ARBA00009712"/>
    </source>
</evidence>
<dbReference type="InterPro" id="IPR018301">
    <property type="entry name" value="ArAA_hydroxylase_Fe/CU_BS"/>
</dbReference>
<evidence type="ECO:0000256" key="1">
    <source>
        <dbReference type="ARBA" id="ARBA00001954"/>
    </source>
</evidence>
<evidence type="ECO:0000256" key="4">
    <source>
        <dbReference type="ARBA" id="ARBA00022723"/>
    </source>
</evidence>
<keyword evidence="11" id="KW-1185">Reference proteome</keyword>
<dbReference type="SUPFAM" id="SSF56534">
    <property type="entry name" value="Aromatic aminoacid monoxygenases, catalytic and oligomerization domains"/>
    <property type="match status" value="1"/>
</dbReference>
<feature type="domain" description="Biopterin-dependent aromatic amino acid hydroxylase family profile" evidence="9">
    <location>
        <begin position="124"/>
        <end position="456"/>
    </location>
</feature>
<organism evidence="10 11">
    <name type="scientific">Euplotes crassus</name>
    <dbReference type="NCBI Taxonomy" id="5936"/>
    <lineage>
        <taxon>Eukaryota</taxon>
        <taxon>Sar</taxon>
        <taxon>Alveolata</taxon>
        <taxon>Ciliophora</taxon>
        <taxon>Intramacronucleata</taxon>
        <taxon>Spirotrichea</taxon>
        <taxon>Hypotrichia</taxon>
        <taxon>Euplotida</taxon>
        <taxon>Euplotidae</taxon>
        <taxon>Moneuplotes</taxon>
    </lineage>
</organism>
<dbReference type="InterPro" id="IPR036951">
    <property type="entry name" value="ArAA_hydroxylase_sf"/>
</dbReference>
<evidence type="ECO:0000256" key="5">
    <source>
        <dbReference type="ARBA" id="ARBA00023002"/>
    </source>
</evidence>
<dbReference type="PROSITE" id="PS00367">
    <property type="entry name" value="BH4_AAA_HYDROXYL_1"/>
    <property type="match status" value="1"/>
</dbReference>
<feature type="binding site" evidence="8">
    <location>
        <position position="310"/>
    </location>
    <ligand>
        <name>Fe cation</name>
        <dbReference type="ChEBI" id="CHEBI:24875"/>
    </ligand>
</feature>
<sequence length="456" mass="52337">MLHRLFTRRISSTHRAGKRFLSASQAAQPASSANIIRGNSEFTDPQRYFEDDDKTGIVVTLKDKKDALEKALGVFDKYGVSLSHIQSKPSKLCEKSKAYDFYLDFERPFTDMCIRNVISDLSKISKNFTIADPSEVSCFPTSFYDLDKTGKKILSEGDGIHEADHPGFRDEEYKKRRDFISELALKYEMNDKEIPRVEYTDAEVGVWQHCYSKFKKNYTTGAVKEFNEGLAQMEKYCGFSEDNIPQLEDISQYLISKTGWRIRPVGGQLSQRDFLNCLAFKVFPSSQYVRHHLVPEYTPEPDVIHEVMGHVPMFANEHYADLSQMIGLASLGCPDHYLSRLGTLYWFTIEFGLCMEAGKRKAYGAGILSSFGEFDWCFSQDRNAPKFFPFDCEEIAENHGGFPNSSVQPYYFISESWEDARKKIGEYCDSIPRPFNVSYNEETQTIEVDRKIKGSY</sequence>
<feature type="binding site" evidence="8">
    <location>
        <position position="350"/>
    </location>
    <ligand>
        <name>Fe cation</name>
        <dbReference type="ChEBI" id="CHEBI:24875"/>
    </ligand>
</feature>
<name>A0AAD1XBS7_EUPCR</name>
<evidence type="ECO:0000256" key="7">
    <source>
        <dbReference type="ARBA" id="ARBA00023033"/>
    </source>
</evidence>
<reference evidence="10" key="1">
    <citation type="submission" date="2023-07" db="EMBL/GenBank/DDBJ databases">
        <authorList>
            <consortium name="AG Swart"/>
            <person name="Singh M."/>
            <person name="Singh A."/>
            <person name="Seah K."/>
            <person name="Emmerich C."/>
        </authorList>
    </citation>
    <scope>NUCLEOTIDE SEQUENCE</scope>
    <source>
        <strain evidence="10">DP1</strain>
    </source>
</reference>
<keyword evidence="6 8" id="KW-0408">Iron</keyword>
<dbReference type="GO" id="GO:0005506">
    <property type="term" value="F:iron ion binding"/>
    <property type="evidence" value="ECO:0007669"/>
    <property type="project" value="InterPro"/>
</dbReference>
<evidence type="ECO:0000313" key="10">
    <source>
        <dbReference type="EMBL" id="CAI2368485.1"/>
    </source>
</evidence>
<dbReference type="PANTHER" id="PTHR11473">
    <property type="entry name" value="AROMATIC AMINO ACID HYDROXYLASE"/>
    <property type="match status" value="1"/>
</dbReference>
<dbReference type="EMBL" id="CAMPGE010009618">
    <property type="protein sequence ID" value="CAI2368485.1"/>
    <property type="molecule type" value="Genomic_DNA"/>
</dbReference>
<dbReference type="EC" id="1.14.16.1" evidence="3"/>
<evidence type="ECO:0000313" key="11">
    <source>
        <dbReference type="Proteomes" id="UP001295684"/>
    </source>
</evidence>
<dbReference type="InterPro" id="IPR001273">
    <property type="entry name" value="ArAA_hydroxylase"/>
</dbReference>
<evidence type="ECO:0000256" key="8">
    <source>
        <dbReference type="PIRSR" id="PIRSR601273-2"/>
    </source>
</evidence>
<comment type="cofactor">
    <cofactor evidence="1 8">
        <name>Fe(2+)</name>
        <dbReference type="ChEBI" id="CHEBI:29033"/>
    </cofactor>
</comment>
<evidence type="ECO:0000259" key="9">
    <source>
        <dbReference type="PROSITE" id="PS51410"/>
    </source>
</evidence>
<protein>
    <recommendedName>
        <fullName evidence="3">phenylalanine 4-monooxygenase</fullName>
        <ecNumber evidence="3">1.14.16.1</ecNumber>
    </recommendedName>
</protein>
<dbReference type="CDD" id="cd04880">
    <property type="entry name" value="ACT_AAAH-PDT-like"/>
    <property type="match status" value="1"/>
</dbReference>
<comment type="similarity">
    <text evidence="2">Belongs to the biopterin-dependent aromatic amino acid hydroxylase family.</text>
</comment>
<evidence type="ECO:0000256" key="6">
    <source>
        <dbReference type="ARBA" id="ARBA00023004"/>
    </source>
</evidence>
<dbReference type="InterPro" id="IPR045865">
    <property type="entry name" value="ACT-like_dom_sf"/>
</dbReference>
<dbReference type="GO" id="GO:0004505">
    <property type="term" value="F:phenylalanine 4-monooxygenase activity"/>
    <property type="evidence" value="ECO:0007669"/>
    <property type="project" value="UniProtKB-EC"/>
</dbReference>
<dbReference type="AlphaFoldDB" id="A0AAD1XBS7"/>
<dbReference type="PRINTS" id="PR00372">
    <property type="entry name" value="FYWHYDRXLASE"/>
</dbReference>
<dbReference type="PANTHER" id="PTHR11473:SF24">
    <property type="entry name" value="PHENYLALANINE-4-HYDROXYLASE"/>
    <property type="match status" value="1"/>
</dbReference>
<proteinExistence type="inferred from homology"/>
<dbReference type="SUPFAM" id="SSF55021">
    <property type="entry name" value="ACT-like"/>
    <property type="match status" value="1"/>
</dbReference>